<proteinExistence type="predicted"/>
<dbReference type="SUPFAM" id="SSF46934">
    <property type="entry name" value="UBA-like"/>
    <property type="match status" value="1"/>
</dbReference>
<feature type="region of interest" description="Disordered" evidence="1">
    <location>
        <begin position="304"/>
        <end position="337"/>
    </location>
</feature>
<feature type="domain" description="CUE" evidence="2">
    <location>
        <begin position="343"/>
        <end position="386"/>
    </location>
</feature>
<dbReference type="STRING" id="1116229.S3CP49"/>
<evidence type="ECO:0000313" key="3">
    <source>
        <dbReference type="EMBL" id="EPE26939.1"/>
    </source>
</evidence>
<evidence type="ECO:0000313" key="4">
    <source>
        <dbReference type="Proteomes" id="UP000016922"/>
    </source>
</evidence>
<feature type="region of interest" description="Disordered" evidence="1">
    <location>
        <begin position="584"/>
        <end position="682"/>
    </location>
</feature>
<dbReference type="GO" id="GO:0043130">
    <property type="term" value="F:ubiquitin binding"/>
    <property type="evidence" value="ECO:0007669"/>
    <property type="project" value="InterPro"/>
</dbReference>
<dbReference type="InterPro" id="IPR009060">
    <property type="entry name" value="UBA-like_sf"/>
</dbReference>
<evidence type="ECO:0000256" key="1">
    <source>
        <dbReference type="SAM" id="MobiDB-lite"/>
    </source>
</evidence>
<dbReference type="OrthoDB" id="5577209at2759"/>
<dbReference type="eggNOG" id="KOG4501">
    <property type="taxonomic scope" value="Eukaryota"/>
</dbReference>
<dbReference type="Gene3D" id="1.10.8.10">
    <property type="entry name" value="DNA helicase RuvA subunit, C-terminal domain"/>
    <property type="match status" value="1"/>
</dbReference>
<dbReference type="EMBL" id="KE145370">
    <property type="protein sequence ID" value="EPE26939.1"/>
    <property type="molecule type" value="Genomic_DNA"/>
</dbReference>
<dbReference type="InterPro" id="IPR003892">
    <property type="entry name" value="CUE"/>
</dbReference>
<dbReference type="CDD" id="cd14364">
    <property type="entry name" value="CUE_ASCC2"/>
    <property type="match status" value="1"/>
</dbReference>
<dbReference type="Pfam" id="PF02845">
    <property type="entry name" value="CUE"/>
    <property type="match status" value="1"/>
</dbReference>
<accession>S3CP49</accession>
<dbReference type="GeneID" id="19461909"/>
<dbReference type="HOGENOM" id="CLU_026590_0_0_1"/>
<feature type="compositionally biased region" description="Basic residues" evidence="1">
    <location>
        <begin position="662"/>
        <end position="676"/>
    </location>
</feature>
<sequence>MAPKASPLPPLAPYPETAWRKHLGPQEWEGCLDAWVSIAGAHLLYSISDFNRFSVKDESLSIFLASYMSETASSSDASNFSDGSKSQLLRKQSFLLSYKLLDVVSPPELLVEWEFLADLSKVYGRRQGGKTLHLGFKKHTGLLETGLNVLRNRLIKELDAGLRGDLKIVEIQLKKLNHLLHASPDACAFFMAGSDFLDSLISCYKIMNPPLRKTIISTTYLCLIGLTEDPKPRLTTLIDQLYSLDAAAKAHKEGPTNVNDSLVAELVTITPILKLVRERIAASEVGPGRANSVLLSLENFKKAGANHKPPRRLKRRIDKGKSRAKGTSDDDLAGSSNGQIHVHRMSLISQIQDLFPDLGSGFVMKLLDEYKENVEEVISHLLEDSIPPHLKISDHSEELEPTSQPSRDLVPNMEPHRTAPPPSFIPNRRNVFDDDELDNLAMDTSKLHFGRRNPTITADDVLEDKSQAPNKAAILAALATFDSDDDERDDSYDVEDVGGTVDSAIPGNDPQESIIDVKDGQDEVLFRAYKTNQGVFARDSATRRGAPRTRLKEETGMTDESIEGWALMLSRDPRQMRRLESKFSSFGGEQRELKASSWKAAPGGSGTEDSDVDVNARGRGGRLLRGGRGGGRGRGRGNVAGPTGERETEAARRGKEANKGSRANHNRRDQRAKKMARGGFPG</sequence>
<name>S3CP49_GLAL2</name>
<organism evidence="3 4">
    <name type="scientific">Glarea lozoyensis (strain ATCC 20868 / MF5171)</name>
    <dbReference type="NCBI Taxonomy" id="1116229"/>
    <lineage>
        <taxon>Eukaryota</taxon>
        <taxon>Fungi</taxon>
        <taxon>Dikarya</taxon>
        <taxon>Ascomycota</taxon>
        <taxon>Pezizomycotina</taxon>
        <taxon>Leotiomycetes</taxon>
        <taxon>Helotiales</taxon>
        <taxon>Helotiaceae</taxon>
        <taxon>Glarea</taxon>
    </lineage>
</organism>
<dbReference type="AlphaFoldDB" id="S3CP49"/>
<dbReference type="InterPro" id="IPR052586">
    <property type="entry name" value="ASCC2"/>
</dbReference>
<dbReference type="OMA" id="KMSLVTQ"/>
<feature type="region of interest" description="Disordered" evidence="1">
    <location>
        <begin position="394"/>
        <end position="429"/>
    </location>
</feature>
<feature type="compositionally biased region" description="Gly residues" evidence="1">
    <location>
        <begin position="621"/>
        <end position="638"/>
    </location>
</feature>
<protein>
    <submittedName>
        <fullName evidence="3">UBA-like protein</fullName>
    </submittedName>
</protein>
<dbReference type="RefSeq" id="XP_008086129.1">
    <property type="nucleotide sequence ID" value="XM_008087938.1"/>
</dbReference>
<dbReference type="PANTHER" id="PTHR21494:SF0">
    <property type="entry name" value="ACTIVATING SIGNAL COINTEGRATOR 1 COMPLEX SUBUNIT 2"/>
    <property type="match status" value="1"/>
</dbReference>
<feature type="compositionally biased region" description="Basic and acidic residues" evidence="1">
    <location>
        <begin position="644"/>
        <end position="659"/>
    </location>
</feature>
<dbReference type="KEGG" id="glz:GLAREA_02853"/>
<dbReference type="PANTHER" id="PTHR21494">
    <property type="entry name" value="ACTIVATING SIGNAL COINTEGRATOR 1 COMPLEX SUBUNIT 2 ASC-1 COMPLEX SUBUNIT P100"/>
    <property type="match status" value="1"/>
</dbReference>
<dbReference type="PROSITE" id="PS51140">
    <property type="entry name" value="CUE"/>
    <property type="match status" value="1"/>
</dbReference>
<gene>
    <name evidence="3" type="ORF">GLAREA_02853</name>
</gene>
<feature type="compositionally biased region" description="Basic residues" evidence="1">
    <location>
        <begin position="304"/>
        <end position="324"/>
    </location>
</feature>
<dbReference type="SMART" id="SM00546">
    <property type="entry name" value="CUE"/>
    <property type="match status" value="1"/>
</dbReference>
<evidence type="ECO:0000259" key="2">
    <source>
        <dbReference type="PROSITE" id="PS51140"/>
    </source>
</evidence>
<dbReference type="InterPro" id="IPR041800">
    <property type="entry name" value="ASCC2_CUE"/>
</dbReference>
<keyword evidence="4" id="KW-1185">Reference proteome</keyword>
<dbReference type="Proteomes" id="UP000016922">
    <property type="component" value="Unassembled WGS sequence"/>
</dbReference>
<reference evidence="3 4" key="1">
    <citation type="journal article" date="2013" name="BMC Genomics">
        <title>Genomics-driven discovery of the pneumocandin biosynthetic gene cluster in the fungus Glarea lozoyensis.</title>
        <authorList>
            <person name="Chen L."/>
            <person name="Yue Q."/>
            <person name="Zhang X."/>
            <person name="Xiang M."/>
            <person name="Wang C."/>
            <person name="Li S."/>
            <person name="Che Y."/>
            <person name="Ortiz-Lopez F.J."/>
            <person name="Bills G.F."/>
            <person name="Liu X."/>
            <person name="An Z."/>
        </authorList>
    </citation>
    <scope>NUCLEOTIDE SEQUENCE [LARGE SCALE GENOMIC DNA]</scope>
    <source>
        <strain evidence="4">ATCC 20868 / MF5171</strain>
    </source>
</reference>